<dbReference type="OrthoDB" id="3237741at2"/>
<evidence type="ECO:0000313" key="3">
    <source>
        <dbReference type="Proteomes" id="UP000245845"/>
    </source>
</evidence>
<evidence type="ECO:0000313" key="2">
    <source>
        <dbReference type="EMBL" id="PWJ29461.1"/>
    </source>
</evidence>
<dbReference type="Proteomes" id="UP000245845">
    <property type="component" value="Unassembled WGS sequence"/>
</dbReference>
<keyword evidence="3" id="KW-1185">Reference proteome</keyword>
<proteinExistence type="predicted"/>
<name>A0A2Y9BGF4_9FIRM</name>
<keyword evidence="1" id="KW-0472">Membrane</keyword>
<protein>
    <submittedName>
        <fullName evidence="2">Uncharacterized protein</fullName>
    </submittedName>
</protein>
<feature type="transmembrane region" description="Helical" evidence="1">
    <location>
        <begin position="65"/>
        <end position="86"/>
    </location>
</feature>
<dbReference type="RefSeq" id="WP_109731307.1">
    <property type="nucleotide sequence ID" value="NZ_BAAACK010000026.1"/>
</dbReference>
<feature type="transmembrane region" description="Helical" evidence="1">
    <location>
        <begin position="20"/>
        <end position="45"/>
    </location>
</feature>
<dbReference type="EMBL" id="QGDL01000006">
    <property type="protein sequence ID" value="PWJ29461.1"/>
    <property type="molecule type" value="Genomic_DNA"/>
</dbReference>
<organism evidence="2 3">
    <name type="scientific">Faecalicatena orotica</name>
    <dbReference type="NCBI Taxonomy" id="1544"/>
    <lineage>
        <taxon>Bacteria</taxon>
        <taxon>Bacillati</taxon>
        <taxon>Bacillota</taxon>
        <taxon>Clostridia</taxon>
        <taxon>Lachnospirales</taxon>
        <taxon>Lachnospiraceae</taxon>
        <taxon>Faecalicatena</taxon>
    </lineage>
</organism>
<keyword evidence="1" id="KW-0812">Transmembrane</keyword>
<reference evidence="2 3" key="1">
    <citation type="submission" date="2018-05" db="EMBL/GenBank/DDBJ databases">
        <title>The Hungate 1000. A catalogue of reference genomes from the rumen microbiome.</title>
        <authorList>
            <person name="Kelly W."/>
        </authorList>
    </citation>
    <scope>NUCLEOTIDE SEQUENCE [LARGE SCALE GENOMIC DNA]</scope>
    <source>
        <strain evidence="2 3">NLAE-zl-C242</strain>
    </source>
</reference>
<accession>A0A2Y9BGF4</accession>
<dbReference type="AlphaFoldDB" id="A0A2Y9BGF4"/>
<sequence length="96" mass="10418">MSKVTGKKANELIHNNGLNFIWLVLLLTSASFGIVSLAIMILAVGDVQILSWSIGYILTSGTNDAVRMPSIIVTVICAVIFIFCLLKNKIIRAVVK</sequence>
<gene>
    <name evidence="2" type="ORF">A8806_106199</name>
</gene>
<comment type="caution">
    <text evidence="2">The sequence shown here is derived from an EMBL/GenBank/DDBJ whole genome shotgun (WGS) entry which is preliminary data.</text>
</comment>
<keyword evidence="1" id="KW-1133">Transmembrane helix</keyword>
<evidence type="ECO:0000256" key="1">
    <source>
        <dbReference type="SAM" id="Phobius"/>
    </source>
</evidence>